<dbReference type="PANTHER" id="PTHR43350">
    <property type="entry name" value="NAD-DEPENDENT ALCOHOL DEHYDROGENASE"/>
    <property type="match status" value="1"/>
</dbReference>
<dbReference type="SUPFAM" id="SSF51735">
    <property type="entry name" value="NAD(P)-binding Rossmann-fold domains"/>
    <property type="match status" value="1"/>
</dbReference>
<keyword evidence="3" id="KW-0479">Metal-binding</keyword>
<dbReference type="InterPro" id="IPR013149">
    <property type="entry name" value="ADH-like_C"/>
</dbReference>
<dbReference type="GO" id="GO:0046872">
    <property type="term" value="F:metal ion binding"/>
    <property type="evidence" value="ECO:0007669"/>
    <property type="project" value="UniProtKB-KW"/>
</dbReference>
<dbReference type="InterPro" id="IPR036291">
    <property type="entry name" value="NAD(P)-bd_dom_sf"/>
</dbReference>
<dbReference type="PANTHER" id="PTHR43350:SF19">
    <property type="entry name" value="D-GULOSIDE 3-DEHYDROGENASE"/>
    <property type="match status" value="1"/>
</dbReference>
<protein>
    <submittedName>
        <fullName evidence="7">Zinc-type alcohol dehydrogenase YcjQ</fullName>
    </submittedName>
</protein>
<accession>A0A6J4H700</accession>
<dbReference type="SMART" id="SM00829">
    <property type="entry name" value="PKS_ER"/>
    <property type="match status" value="1"/>
</dbReference>
<dbReference type="EMBL" id="CADCTK010000080">
    <property type="protein sequence ID" value="CAA9216584.1"/>
    <property type="molecule type" value="Genomic_DNA"/>
</dbReference>
<evidence type="ECO:0000256" key="3">
    <source>
        <dbReference type="ARBA" id="ARBA00022723"/>
    </source>
</evidence>
<comment type="similarity">
    <text evidence="2">Belongs to the zinc-containing alcohol dehydrogenase family.</text>
</comment>
<dbReference type="Pfam" id="PF00107">
    <property type="entry name" value="ADH_zinc_N"/>
    <property type="match status" value="1"/>
</dbReference>
<evidence type="ECO:0000313" key="7">
    <source>
        <dbReference type="EMBL" id="CAA9216584.1"/>
    </source>
</evidence>
<reference evidence="7" key="1">
    <citation type="submission" date="2020-02" db="EMBL/GenBank/DDBJ databases">
        <authorList>
            <person name="Meier V. D."/>
        </authorList>
    </citation>
    <scope>NUCLEOTIDE SEQUENCE</scope>
    <source>
        <strain evidence="7">AVDCRST_MAG26</strain>
    </source>
</reference>
<comment type="cofactor">
    <cofactor evidence="1">
        <name>Zn(2+)</name>
        <dbReference type="ChEBI" id="CHEBI:29105"/>
    </cofactor>
</comment>
<evidence type="ECO:0000256" key="5">
    <source>
        <dbReference type="ARBA" id="ARBA00023002"/>
    </source>
</evidence>
<dbReference type="Gene3D" id="3.90.180.10">
    <property type="entry name" value="Medium-chain alcohol dehydrogenases, catalytic domain"/>
    <property type="match status" value="2"/>
</dbReference>
<dbReference type="InterPro" id="IPR011032">
    <property type="entry name" value="GroES-like_sf"/>
</dbReference>
<name>A0A6J4H700_9CHLR</name>
<keyword evidence="5" id="KW-0560">Oxidoreductase</keyword>
<gene>
    <name evidence="7" type="ORF">AVDCRST_MAG26-338</name>
</gene>
<evidence type="ECO:0000256" key="1">
    <source>
        <dbReference type="ARBA" id="ARBA00001947"/>
    </source>
</evidence>
<organism evidence="7">
    <name type="scientific">uncultured Chloroflexia bacterium</name>
    <dbReference type="NCBI Taxonomy" id="1672391"/>
    <lineage>
        <taxon>Bacteria</taxon>
        <taxon>Bacillati</taxon>
        <taxon>Chloroflexota</taxon>
        <taxon>Chloroflexia</taxon>
        <taxon>environmental samples</taxon>
    </lineage>
</organism>
<evidence type="ECO:0000259" key="6">
    <source>
        <dbReference type="SMART" id="SM00829"/>
    </source>
</evidence>
<feature type="domain" description="Enoyl reductase (ER)" evidence="6">
    <location>
        <begin position="8"/>
        <end position="344"/>
    </location>
</feature>
<proteinExistence type="inferred from homology"/>
<dbReference type="SUPFAM" id="SSF50129">
    <property type="entry name" value="GroES-like"/>
    <property type="match status" value="1"/>
</dbReference>
<evidence type="ECO:0000256" key="2">
    <source>
        <dbReference type="ARBA" id="ARBA00008072"/>
    </source>
</evidence>
<dbReference type="CDD" id="cd08255">
    <property type="entry name" value="2-desacetyl-2-hydroxyethyl_bacteriochlorophyllide_like"/>
    <property type="match status" value="1"/>
</dbReference>
<dbReference type="Gene3D" id="3.40.50.720">
    <property type="entry name" value="NAD(P)-binding Rossmann-like Domain"/>
    <property type="match status" value="1"/>
</dbReference>
<dbReference type="AlphaFoldDB" id="A0A6J4H700"/>
<evidence type="ECO:0000256" key="4">
    <source>
        <dbReference type="ARBA" id="ARBA00022833"/>
    </source>
</evidence>
<dbReference type="GO" id="GO:0016491">
    <property type="term" value="F:oxidoreductase activity"/>
    <property type="evidence" value="ECO:0007669"/>
    <property type="project" value="UniProtKB-KW"/>
</dbReference>
<sequence>MGRVVVFTQPRSISFDDYDDRALTDDEVRLQTLYSGISAGTELTAYRGSNPYMHKRWDEARRLFVASETSSQSYPLSGWGYEEVGEVVDLGAAVSGVRPGDIVYGTWGHRTHHIVNDSYARERILPAGVDPVLGIFSQIGAIALNGVLDARIRIGETVAVFGLGVPGQIVAQLAKRSGARVIGVDLLERRLELAHDLGAIDIAIDPRDGSAAERIKDLTAGKGADVALEVSGSTAALHEAIRAVAYSAKVVTLGFFQGEAQRLYLGEEFHHNRVNVVCSQISGVDPELSYRWNQLRLVQTAMRLQAEGVLNLKPLITHTLPFEQAAEAFRILDQEPEQALQVVLDCVAGGSGL</sequence>
<dbReference type="InterPro" id="IPR020843">
    <property type="entry name" value="ER"/>
</dbReference>
<keyword evidence="4" id="KW-0862">Zinc</keyword>